<sequence>MQADAGKHVVSGTSLGSGHVKILDGHANVKVNGVPVARHDSRCLINCDASGVGGAQGKLVTEQKAAGAAPSPVESTLPPGQRTSAKLEVLKKAREAVAAERLNFDALDEYVNFEQLHKVLDGLIQKISAKPGTVADLDAQVRRGLIGFAKDAALGIGELAYEGIKAVPKFVRLTRTDGGRLHAELDAQILAENVRLDNITASSVGESAVNIGKAILVPVTDPWEKGQHVESVTRGAAEVFSLALGWLRGSRGVGVSKSTAPPYHRKSLVLQRLGLSTPWYPIHPIAR</sequence>
<evidence type="ECO:0008006" key="3">
    <source>
        <dbReference type="Google" id="ProtNLM"/>
    </source>
</evidence>
<reference evidence="1 2" key="1">
    <citation type="submission" date="2017-10" db="EMBL/GenBank/DDBJ databases">
        <title>Massilia psychrophilum sp. nov., a novel purple-pigmented bacterium isolated from Tianshan glacier, Xinjiang Municipality, China.</title>
        <authorList>
            <person name="Wang H."/>
        </authorList>
    </citation>
    <scope>NUCLEOTIDE SEQUENCE [LARGE SCALE GENOMIC DNA]</scope>
    <source>
        <strain evidence="1 2">JCM 30074</strain>
    </source>
</reference>
<name>A0A2G8T8R2_9BURK</name>
<comment type="caution">
    <text evidence="1">The sequence shown here is derived from an EMBL/GenBank/DDBJ whole genome shotgun (WGS) entry which is preliminary data.</text>
</comment>
<protein>
    <recommendedName>
        <fullName evidence="3">Tox-PAAR-like domain-containing protein</fullName>
    </recommendedName>
</protein>
<gene>
    <name evidence="1" type="ORF">CR105_24745</name>
</gene>
<keyword evidence="2" id="KW-1185">Reference proteome</keyword>
<proteinExistence type="predicted"/>
<evidence type="ECO:0000313" key="2">
    <source>
        <dbReference type="Proteomes" id="UP000230390"/>
    </source>
</evidence>
<dbReference type="EMBL" id="PDOC01000028">
    <property type="protein sequence ID" value="PIL42394.1"/>
    <property type="molecule type" value="Genomic_DNA"/>
</dbReference>
<evidence type="ECO:0000313" key="1">
    <source>
        <dbReference type="EMBL" id="PIL42394.1"/>
    </source>
</evidence>
<accession>A0A2G8T8R2</accession>
<dbReference type="Proteomes" id="UP000230390">
    <property type="component" value="Unassembled WGS sequence"/>
</dbReference>
<organism evidence="1 2">
    <name type="scientific">Massilia eurypsychrophila</name>
    <dbReference type="NCBI Taxonomy" id="1485217"/>
    <lineage>
        <taxon>Bacteria</taxon>
        <taxon>Pseudomonadati</taxon>
        <taxon>Pseudomonadota</taxon>
        <taxon>Betaproteobacteria</taxon>
        <taxon>Burkholderiales</taxon>
        <taxon>Oxalobacteraceae</taxon>
        <taxon>Telluria group</taxon>
        <taxon>Massilia</taxon>
    </lineage>
</organism>
<dbReference type="AlphaFoldDB" id="A0A2G8T8R2"/>